<dbReference type="PANTHER" id="PTHR15004">
    <property type="entry name" value="GLUTAMYL-TRNA(GLN) AMIDOTRANSFERASE SUBUNIT C, MITOCHONDRIAL"/>
    <property type="match status" value="1"/>
</dbReference>
<keyword evidence="1" id="KW-0547">Nucleotide-binding</keyword>
<dbReference type="EC" id="6.3.5.-" evidence="1"/>
<dbReference type="InterPro" id="IPR003837">
    <property type="entry name" value="GatC"/>
</dbReference>
<comment type="catalytic activity">
    <reaction evidence="1">
        <text>L-aspartyl-tRNA(Asn) + L-glutamine + ATP + H2O = L-asparaginyl-tRNA(Asn) + L-glutamate + ADP + phosphate + 2 H(+)</text>
        <dbReference type="Rhea" id="RHEA:14513"/>
        <dbReference type="Rhea" id="RHEA-COMP:9674"/>
        <dbReference type="Rhea" id="RHEA-COMP:9677"/>
        <dbReference type="ChEBI" id="CHEBI:15377"/>
        <dbReference type="ChEBI" id="CHEBI:15378"/>
        <dbReference type="ChEBI" id="CHEBI:29985"/>
        <dbReference type="ChEBI" id="CHEBI:30616"/>
        <dbReference type="ChEBI" id="CHEBI:43474"/>
        <dbReference type="ChEBI" id="CHEBI:58359"/>
        <dbReference type="ChEBI" id="CHEBI:78515"/>
        <dbReference type="ChEBI" id="CHEBI:78516"/>
        <dbReference type="ChEBI" id="CHEBI:456216"/>
    </reaction>
</comment>
<sequence>MESLKIVSKERTERLAFLSKIELEEKEKEEITHQLNRILEAFKTLDELDLGEVEPTFHVVEMVNVLREDQVKSSLSQKEALSSASKTKDGFFVAPKIV</sequence>
<dbReference type="Gene3D" id="1.10.20.60">
    <property type="entry name" value="Glu-tRNAGln amidotransferase C subunit, N-terminal domain"/>
    <property type="match status" value="1"/>
</dbReference>
<dbReference type="GO" id="GO:0050566">
    <property type="term" value="F:asparaginyl-tRNA synthase (glutamine-hydrolyzing) activity"/>
    <property type="evidence" value="ECO:0007669"/>
    <property type="project" value="RHEA"/>
</dbReference>
<dbReference type="GO" id="GO:0050567">
    <property type="term" value="F:glutaminyl-tRNA synthase (glutamine-hydrolyzing) activity"/>
    <property type="evidence" value="ECO:0007669"/>
    <property type="project" value="UniProtKB-UniRule"/>
</dbReference>
<dbReference type="Proteomes" id="UP000315399">
    <property type="component" value="Unassembled WGS sequence"/>
</dbReference>
<accession>A0A523BFJ4</accession>
<keyword evidence="1" id="KW-0436">Ligase</keyword>
<dbReference type="NCBIfam" id="TIGR00135">
    <property type="entry name" value="gatC"/>
    <property type="match status" value="1"/>
</dbReference>
<dbReference type="GO" id="GO:0006412">
    <property type="term" value="P:translation"/>
    <property type="evidence" value="ECO:0007669"/>
    <property type="project" value="UniProtKB-UniRule"/>
</dbReference>
<name>A0A523BFJ4_9CREN</name>
<protein>
    <recommendedName>
        <fullName evidence="1">Aspartyl/glutamyl-tRNA(Asn/Gln) amidotransferase subunit C</fullName>
        <shortName evidence="1">Asp/Glu-ADT subunit C</shortName>
        <ecNumber evidence="1">6.3.5.-</ecNumber>
    </recommendedName>
</protein>
<dbReference type="SUPFAM" id="SSF141000">
    <property type="entry name" value="Glu-tRNAGln amidotransferase C subunit"/>
    <property type="match status" value="1"/>
</dbReference>
<dbReference type="InterPro" id="IPR036113">
    <property type="entry name" value="Asp/Glu-ADT_sf_sub_c"/>
</dbReference>
<comment type="subunit">
    <text evidence="1">Heterotrimer of A, B and C subunits.</text>
</comment>
<reference evidence="2 3" key="1">
    <citation type="journal article" date="2019" name="Nat. Microbiol.">
        <title>Expanding anaerobic alkane metabolism in the domain of Archaea.</title>
        <authorList>
            <person name="Wang Y."/>
            <person name="Wegener G."/>
            <person name="Hou J."/>
            <person name="Wang F."/>
            <person name="Xiao X."/>
        </authorList>
    </citation>
    <scope>NUCLEOTIDE SEQUENCE [LARGE SCALE GENOMIC DNA]</scope>
    <source>
        <strain evidence="2">WYZ-LMO10</strain>
    </source>
</reference>
<dbReference type="GO" id="GO:0016740">
    <property type="term" value="F:transferase activity"/>
    <property type="evidence" value="ECO:0007669"/>
    <property type="project" value="UniProtKB-KW"/>
</dbReference>
<organism evidence="2 3">
    <name type="scientific">Thermoproteota archaeon</name>
    <dbReference type="NCBI Taxonomy" id="2056631"/>
    <lineage>
        <taxon>Archaea</taxon>
        <taxon>Thermoproteota</taxon>
    </lineage>
</organism>
<dbReference type="GO" id="GO:0005524">
    <property type="term" value="F:ATP binding"/>
    <property type="evidence" value="ECO:0007669"/>
    <property type="project" value="UniProtKB-KW"/>
</dbReference>
<keyword evidence="1" id="KW-0067">ATP-binding</keyword>
<evidence type="ECO:0000256" key="1">
    <source>
        <dbReference type="HAMAP-Rule" id="MF_00122"/>
    </source>
</evidence>
<dbReference type="EMBL" id="QNVH01000008">
    <property type="protein sequence ID" value="TDA39674.1"/>
    <property type="molecule type" value="Genomic_DNA"/>
</dbReference>
<dbReference type="PANTHER" id="PTHR15004:SF0">
    <property type="entry name" value="GLUTAMYL-TRNA(GLN) AMIDOTRANSFERASE SUBUNIT C, MITOCHONDRIAL"/>
    <property type="match status" value="1"/>
</dbReference>
<comment type="similarity">
    <text evidence="1">Belongs to the GatC family.</text>
</comment>
<dbReference type="GO" id="GO:0070681">
    <property type="term" value="P:glutaminyl-tRNAGln biosynthesis via transamidation"/>
    <property type="evidence" value="ECO:0007669"/>
    <property type="project" value="TreeGrafter"/>
</dbReference>
<dbReference type="HAMAP" id="MF_00122">
    <property type="entry name" value="GatC"/>
    <property type="match status" value="1"/>
</dbReference>
<dbReference type="AlphaFoldDB" id="A0A523BFJ4"/>
<comment type="function">
    <text evidence="1">Allows the formation of correctly charged Asn-tRNA(Asn) or Gln-tRNA(Gln) through the transamidation of misacylated Asp-tRNA(Asn) or Glu-tRNA(Gln) in organisms which lack either or both of asparaginyl-tRNA or glutaminyl-tRNA synthetases. The reaction takes place in the presence of glutamine and ATP through an activated phospho-Asp-tRNA(Asn) or phospho-Glu-tRNA(Gln).</text>
</comment>
<proteinExistence type="inferred from homology"/>
<comment type="catalytic activity">
    <reaction evidence="1">
        <text>L-glutamyl-tRNA(Gln) + L-glutamine + ATP + H2O = L-glutaminyl-tRNA(Gln) + L-glutamate + ADP + phosphate + H(+)</text>
        <dbReference type="Rhea" id="RHEA:17521"/>
        <dbReference type="Rhea" id="RHEA-COMP:9681"/>
        <dbReference type="Rhea" id="RHEA-COMP:9684"/>
        <dbReference type="ChEBI" id="CHEBI:15377"/>
        <dbReference type="ChEBI" id="CHEBI:15378"/>
        <dbReference type="ChEBI" id="CHEBI:29985"/>
        <dbReference type="ChEBI" id="CHEBI:30616"/>
        <dbReference type="ChEBI" id="CHEBI:43474"/>
        <dbReference type="ChEBI" id="CHEBI:58359"/>
        <dbReference type="ChEBI" id="CHEBI:78520"/>
        <dbReference type="ChEBI" id="CHEBI:78521"/>
        <dbReference type="ChEBI" id="CHEBI:456216"/>
    </reaction>
</comment>
<dbReference type="GO" id="GO:0006450">
    <property type="term" value="P:regulation of translational fidelity"/>
    <property type="evidence" value="ECO:0007669"/>
    <property type="project" value="InterPro"/>
</dbReference>
<dbReference type="Pfam" id="PF02686">
    <property type="entry name" value="GatC"/>
    <property type="match status" value="1"/>
</dbReference>
<keyword evidence="1" id="KW-0648">Protein biosynthesis</keyword>
<comment type="caution">
    <text evidence="2">The sequence shown here is derived from an EMBL/GenBank/DDBJ whole genome shotgun (WGS) entry which is preliminary data.</text>
</comment>
<gene>
    <name evidence="1" type="primary">gatC</name>
    <name evidence="2" type="ORF">DSO08_01610</name>
</gene>
<evidence type="ECO:0000313" key="3">
    <source>
        <dbReference type="Proteomes" id="UP000315399"/>
    </source>
</evidence>
<evidence type="ECO:0000313" key="2">
    <source>
        <dbReference type="EMBL" id="TDA39674.1"/>
    </source>
</evidence>